<comment type="catalytic activity">
    <reaction evidence="7">
        <text>tRNA(Sec) + L-serine + ATP = L-seryl-tRNA(Sec) + AMP + diphosphate + H(+)</text>
        <dbReference type="Rhea" id="RHEA:42580"/>
        <dbReference type="Rhea" id="RHEA-COMP:9742"/>
        <dbReference type="Rhea" id="RHEA-COMP:10128"/>
        <dbReference type="ChEBI" id="CHEBI:15378"/>
        <dbReference type="ChEBI" id="CHEBI:30616"/>
        <dbReference type="ChEBI" id="CHEBI:33019"/>
        <dbReference type="ChEBI" id="CHEBI:33384"/>
        <dbReference type="ChEBI" id="CHEBI:78442"/>
        <dbReference type="ChEBI" id="CHEBI:78533"/>
        <dbReference type="ChEBI" id="CHEBI:456215"/>
        <dbReference type="EC" id="6.1.1.11"/>
    </reaction>
</comment>
<keyword evidence="12" id="KW-1185">Reference proteome</keyword>
<dbReference type="GO" id="GO:0005737">
    <property type="term" value="C:cytoplasm"/>
    <property type="evidence" value="ECO:0007669"/>
    <property type="project" value="UniProtKB-SubCell"/>
</dbReference>
<dbReference type="Gene3D" id="3.30.930.10">
    <property type="entry name" value="Bira Bifunctional Protein, Domain 2"/>
    <property type="match status" value="1"/>
</dbReference>
<evidence type="ECO:0000256" key="2">
    <source>
        <dbReference type="ARBA" id="ARBA00022598"/>
    </source>
</evidence>
<evidence type="ECO:0000256" key="9">
    <source>
        <dbReference type="PIRSR" id="PIRSR001529-2"/>
    </source>
</evidence>
<feature type="binding site" evidence="8">
    <location>
        <position position="263"/>
    </location>
    <ligand>
        <name>L-serine</name>
        <dbReference type="ChEBI" id="CHEBI:33384"/>
    </ligand>
</feature>
<evidence type="ECO:0000256" key="8">
    <source>
        <dbReference type="PIRSR" id="PIRSR001529-1"/>
    </source>
</evidence>
<dbReference type="Proteomes" id="UP000245934">
    <property type="component" value="Unassembled WGS sequence"/>
</dbReference>
<evidence type="ECO:0000313" key="12">
    <source>
        <dbReference type="Proteomes" id="UP000245934"/>
    </source>
</evidence>
<dbReference type="GO" id="GO:0005524">
    <property type="term" value="F:ATP binding"/>
    <property type="evidence" value="ECO:0007669"/>
    <property type="project" value="UniProtKB-UniRule"/>
</dbReference>
<comment type="function">
    <text evidence="7">Catalyzes the attachment of serine to tRNA(Ser). Is also able to aminoacylate tRNA(Sec) with serine, to form the misacylated tRNA L-seryl-tRNA(Sec), which will be further converted into selenocysteinyl-tRNA(Sec).</text>
</comment>
<feature type="binding site" evidence="7 8">
    <location>
        <position position="286"/>
    </location>
    <ligand>
        <name>L-serine</name>
        <dbReference type="ChEBI" id="CHEBI:33384"/>
    </ligand>
</feature>
<dbReference type="CDD" id="cd00770">
    <property type="entry name" value="SerRS_core"/>
    <property type="match status" value="1"/>
</dbReference>
<feature type="binding site" evidence="8">
    <location>
        <position position="232"/>
    </location>
    <ligand>
        <name>L-serine</name>
        <dbReference type="ChEBI" id="CHEBI:33384"/>
    </ligand>
</feature>
<dbReference type="PANTHER" id="PTHR11778">
    <property type="entry name" value="SERYL-TRNA SYNTHETASE"/>
    <property type="match status" value="1"/>
</dbReference>
<dbReference type="InterPro" id="IPR045864">
    <property type="entry name" value="aa-tRNA-synth_II/BPL/LPL"/>
</dbReference>
<dbReference type="Pfam" id="PF02403">
    <property type="entry name" value="Seryl_tRNA_N"/>
    <property type="match status" value="1"/>
</dbReference>
<dbReference type="GO" id="GO:0016260">
    <property type="term" value="P:selenocysteine biosynthetic process"/>
    <property type="evidence" value="ECO:0007669"/>
    <property type="project" value="UniProtKB-UniRule"/>
</dbReference>
<feature type="binding site" evidence="7 9">
    <location>
        <begin position="350"/>
        <end position="353"/>
    </location>
    <ligand>
        <name>ATP</name>
        <dbReference type="ChEBI" id="CHEBI:30616"/>
    </ligand>
</feature>
<keyword evidence="3 7" id="KW-0547">Nucleotide-binding</keyword>
<comment type="subcellular location">
    <subcellularLocation>
        <location evidence="1 7">Cytoplasm</location>
    </subcellularLocation>
</comment>
<dbReference type="SUPFAM" id="SSF55681">
    <property type="entry name" value="Class II aaRS and biotin synthetases"/>
    <property type="match status" value="1"/>
</dbReference>
<dbReference type="PRINTS" id="PR00981">
    <property type="entry name" value="TRNASYNTHSER"/>
</dbReference>
<feature type="site" description="Important for serine binding" evidence="8">
    <location>
        <position position="387"/>
    </location>
</feature>
<dbReference type="InterPro" id="IPR033729">
    <property type="entry name" value="SerRS_core"/>
</dbReference>
<evidence type="ECO:0000256" key="4">
    <source>
        <dbReference type="ARBA" id="ARBA00022840"/>
    </source>
</evidence>
<dbReference type="EMBL" id="QGMZ01000012">
    <property type="protein sequence ID" value="PWR75183.1"/>
    <property type="molecule type" value="Genomic_DNA"/>
</dbReference>
<name>A0A2V2NIN0_9EURY</name>
<comment type="pathway">
    <text evidence="7">Aminoacyl-tRNA biosynthesis; selenocysteinyl-tRNA(Sec) biosynthesis; L-seryl-tRNA(Sec) from L-serine and tRNA(Sec): step 1/1.</text>
</comment>
<dbReference type="GO" id="GO:0004828">
    <property type="term" value="F:serine-tRNA ligase activity"/>
    <property type="evidence" value="ECO:0007669"/>
    <property type="project" value="UniProtKB-UniRule"/>
</dbReference>
<gene>
    <name evidence="7" type="primary">serS</name>
    <name evidence="11" type="ORF">DLD82_06270</name>
</gene>
<sequence>MLDIRFVREQPEIVKADLRKRNADEKIAWVDDLLELDIRHRELIGQTNELRRRRNSISYDINRAKKAGEDAGELITEAANLPKRIKENETYLEEVSDKIHYYLMRLPNILHESVPVGADDTENVEIYKYGTPRSFDFELINHGQLASDNNWADFERATKTSGAGFYFLKGSLVLLDLALQRFTLDLLMKKGYLPVIPPYMINRKSYEEVTDLDDFEKVMYKIEDDDAYLIATSEHPIAAMYQDEIFEEKDLPIRFAGLSPCFRREIGSHGLDTKGLFRVHQFHKVEQFVYCHPDESWTIHEELRDNAEQVFRELNLPYRIVNICTGDIGTVAAKKYDIEAWMPRENAYREVVSCSNCTAYQAVRLNIKVRDKHDFETKQYVHTLNSTAIATSRAMRAILENYQQEDGRVEIPKVLRPYMNDKEFL</sequence>
<dbReference type="GO" id="GO:0006434">
    <property type="term" value="P:seryl-tRNA aminoacylation"/>
    <property type="evidence" value="ECO:0007669"/>
    <property type="project" value="UniProtKB-UniRule"/>
</dbReference>
<dbReference type="UniPathway" id="UPA00906">
    <property type="reaction ID" value="UER00895"/>
</dbReference>
<accession>A0A2V2NIN0</accession>
<dbReference type="Pfam" id="PF00587">
    <property type="entry name" value="tRNA-synt_2b"/>
    <property type="match status" value="1"/>
</dbReference>
<feature type="binding site" evidence="7">
    <location>
        <position position="387"/>
    </location>
    <ligand>
        <name>L-serine</name>
        <dbReference type="ChEBI" id="CHEBI:33384"/>
    </ligand>
</feature>
<feature type="binding site" evidence="7">
    <location>
        <begin position="232"/>
        <end position="234"/>
    </location>
    <ligand>
        <name>L-serine</name>
        <dbReference type="ChEBI" id="CHEBI:33384"/>
    </ligand>
</feature>
<dbReference type="SUPFAM" id="SSF46589">
    <property type="entry name" value="tRNA-binding arm"/>
    <property type="match status" value="1"/>
</dbReference>
<feature type="binding site" evidence="9">
    <location>
        <begin position="279"/>
        <end position="282"/>
    </location>
    <ligand>
        <name>ATP</name>
        <dbReference type="ChEBI" id="CHEBI:30616"/>
    </ligand>
</feature>
<keyword evidence="4 7" id="KW-0067">ATP-binding</keyword>
<dbReference type="InterPro" id="IPR042103">
    <property type="entry name" value="SerRS_1_N_sf"/>
</dbReference>
<dbReference type="PIRSF" id="PIRSF001529">
    <property type="entry name" value="Ser-tRNA-synth_IIa"/>
    <property type="match status" value="1"/>
</dbReference>
<comment type="caution">
    <text evidence="11">The sequence shown here is derived from an EMBL/GenBank/DDBJ whole genome shotgun (WGS) entry which is preliminary data.</text>
</comment>
<dbReference type="NCBIfam" id="TIGR00414">
    <property type="entry name" value="serS"/>
    <property type="match status" value="1"/>
</dbReference>
<comment type="catalytic activity">
    <reaction evidence="7">
        <text>tRNA(Ser) + L-serine + ATP = L-seryl-tRNA(Ser) + AMP + diphosphate + H(+)</text>
        <dbReference type="Rhea" id="RHEA:12292"/>
        <dbReference type="Rhea" id="RHEA-COMP:9669"/>
        <dbReference type="Rhea" id="RHEA-COMP:9703"/>
        <dbReference type="ChEBI" id="CHEBI:15378"/>
        <dbReference type="ChEBI" id="CHEBI:30616"/>
        <dbReference type="ChEBI" id="CHEBI:33019"/>
        <dbReference type="ChEBI" id="CHEBI:33384"/>
        <dbReference type="ChEBI" id="CHEBI:78442"/>
        <dbReference type="ChEBI" id="CHEBI:78533"/>
        <dbReference type="ChEBI" id="CHEBI:456215"/>
        <dbReference type="EC" id="6.1.1.11"/>
    </reaction>
</comment>
<evidence type="ECO:0000256" key="3">
    <source>
        <dbReference type="ARBA" id="ARBA00022741"/>
    </source>
</evidence>
<feature type="domain" description="Aminoacyl-transfer RNA synthetases class-II family profile" evidence="10">
    <location>
        <begin position="179"/>
        <end position="412"/>
    </location>
</feature>
<dbReference type="RefSeq" id="WP_109940261.1">
    <property type="nucleotide sequence ID" value="NZ_CP176366.1"/>
</dbReference>
<dbReference type="InterPro" id="IPR002317">
    <property type="entry name" value="Ser-tRNA-ligase_type_1"/>
</dbReference>
<organism evidence="11 12">
    <name type="scientific">Methanospirillum stamsii</name>
    <dbReference type="NCBI Taxonomy" id="1277351"/>
    <lineage>
        <taxon>Archaea</taxon>
        <taxon>Methanobacteriati</taxon>
        <taxon>Methanobacteriota</taxon>
        <taxon>Stenosarchaea group</taxon>
        <taxon>Methanomicrobia</taxon>
        <taxon>Methanomicrobiales</taxon>
        <taxon>Methanospirillaceae</taxon>
        <taxon>Methanospirillum</taxon>
    </lineage>
</organism>
<evidence type="ECO:0000256" key="1">
    <source>
        <dbReference type="ARBA" id="ARBA00004496"/>
    </source>
</evidence>
<keyword evidence="5 7" id="KW-0648">Protein biosynthesis</keyword>
<keyword evidence="7" id="KW-0963">Cytoplasm</keyword>
<comment type="domain">
    <text evidence="7">Consists of two distinct domains, a catalytic core and a N-terminal extension that is involved in tRNA binding.</text>
</comment>
<dbReference type="PROSITE" id="PS50862">
    <property type="entry name" value="AA_TRNA_LIGASE_II"/>
    <property type="match status" value="1"/>
</dbReference>
<feature type="binding site" evidence="8">
    <location>
        <position position="385"/>
    </location>
    <ligand>
        <name>L-serine</name>
        <dbReference type="ChEBI" id="CHEBI:33384"/>
    </ligand>
</feature>
<comment type="similarity">
    <text evidence="7">Belongs to the class-II aminoacyl-tRNA synthetase family. Type-1 seryl-tRNA synthetase subfamily.</text>
</comment>
<dbReference type="GeneID" id="97609009"/>
<evidence type="ECO:0000313" key="11">
    <source>
        <dbReference type="EMBL" id="PWR75183.1"/>
    </source>
</evidence>
<keyword evidence="2 7" id="KW-0436">Ligase</keyword>
<evidence type="ECO:0000256" key="5">
    <source>
        <dbReference type="ARBA" id="ARBA00022917"/>
    </source>
</evidence>
<dbReference type="Gene3D" id="1.10.287.40">
    <property type="entry name" value="Serine-tRNA synthetase, tRNA binding domain"/>
    <property type="match status" value="1"/>
</dbReference>
<dbReference type="EC" id="6.1.1.11" evidence="7"/>
<dbReference type="HAMAP" id="MF_00176">
    <property type="entry name" value="Ser_tRNA_synth_type1"/>
    <property type="match status" value="1"/>
</dbReference>
<reference evidence="11 12" key="1">
    <citation type="submission" date="2018-05" db="EMBL/GenBank/DDBJ databases">
        <title>Draft genome of Methanospirillum stamsii Pt1.</title>
        <authorList>
            <person name="Dueholm M.S."/>
            <person name="Nielsen P.H."/>
            <person name="Bakmann L.F."/>
            <person name="Otzen D.E."/>
        </authorList>
    </citation>
    <scope>NUCLEOTIDE SEQUENCE [LARGE SCALE GENOMIC DNA]</scope>
    <source>
        <strain evidence="11 12">Pt1</strain>
    </source>
</reference>
<evidence type="ECO:0000259" key="10">
    <source>
        <dbReference type="PROSITE" id="PS50862"/>
    </source>
</evidence>
<dbReference type="InterPro" id="IPR015866">
    <property type="entry name" value="Ser-tRNA-synth_1_N"/>
</dbReference>
<comment type="subunit">
    <text evidence="7">Homodimer. The tRNA molecule binds across the dimer.</text>
</comment>
<evidence type="ECO:0000256" key="6">
    <source>
        <dbReference type="ARBA" id="ARBA00023146"/>
    </source>
</evidence>
<proteinExistence type="inferred from homology"/>
<protein>
    <recommendedName>
        <fullName evidence="7">Serine--tRNA ligase</fullName>
        <ecNumber evidence="7">6.1.1.11</ecNumber>
    </recommendedName>
    <alternativeName>
        <fullName evidence="7">Seryl-tRNA synthetase</fullName>
        <shortName evidence="7">SerRS</shortName>
    </alternativeName>
    <alternativeName>
        <fullName evidence="7">Seryl-tRNA(Ser/Sec) synthetase</fullName>
    </alternativeName>
</protein>
<evidence type="ECO:0000256" key="7">
    <source>
        <dbReference type="HAMAP-Rule" id="MF_00176"/>
    </source>
</evidence>
<dbReference type="AlphaFoldDB" id="A0A2V2NIN0"/>
<dbReference type="InterPro" id="IPR006195">
    <property type="entry name" value="aa-tRNA-synth_II"/>
</dbReference>
<feature type="binding site" evidence="7">
    <location>
        <position position="279"/>
    </location>
    <ligand>
        <name>ATP</name>
        <dbReference type="ChEBI" id="CHEBI:30616"/>
    </ligand>
</feature>
<feature type="binding site" evidence="7 9">
    <location>
        <begin position="263"/>
        <end position="265"/>
    </location>
    <ligand>
        <name>ATP</name>
        <dbReference type="ChEBI" id="CHEBI:30616"/>
    </ligand>
</feature>
<dbReference type="OrthoDB" id="35932at2157"/>
<dbReference type="InterPro" id="IPR002314">
    <property type="entry name" value="aa-tRNA-synt_IIb"/>
</dbReference>
<dbReference type="InterPro" id="IPR010978">
    <property type="entry name" value="tRNA-bd_arm"/>
</dbReference>
<keyword evidence="6 7" id="KW-0030">Aminoacyl-tRNA synthetase</keyword>